<dbReference type="Proteomes" id="UP001303902">
    <property type="component" value="Chromosome"/>
</dbReference>
<dbReference type="RefSeq" id="WP_317970079.1">
    <property type="nucleotide sequence ID" value="NZ_CP129118.1"/>
</dbReference>
<evidence type="ECO:0000256" key="6">
    <source>
        <dbReference type="ARBA" id="ARBA00023136"/>
    </source>
</evidence>
<dbReference type="InterPro" id="IPR003004">
    <property type="entry name" value="GspF/PilC"/>
</dbReference>
<proteinExistence type="inferred from homology"/>
<dbReference type="Pfam" id="PF00482">
    <property type="entry name" value="T2SSF"/>
    <property type="match status" value="2"/>
</dbReference>
<keyword evidence="6 7" id="KW-0472">Membrane</keyword>
<feature type="domain" description="Type II secretion system protein GspF" evidence="8">
    <location>
        <begin position="272"/>
        <end position="393"/>
    </location>
</feature>
<evidence type="ECO:0000256" key="4">
    <source>
        <dbReference type="ARBA" id="ARBA00022692"/>
    </source>
</evidence>
<feature type="transmembrane region" description="Helical" evidence="7">
    <location>
        <begin position="220"/>
        <end position="239"/>
    </location>
</feature>
<evidence type="ECO:0000256" key="2">
    <source>
        <dbReference type="ARBA" id="ARBA00005745"/>
    </source>
</evidence>
<comment type="similarity">
    <text evidence="2">Belongs to the GSP F family.</text>
</comment>
<evidence type="ECO:0000256" key="3">
    <source>
        <dbReference type="ARBA" id="ARBA00022475"/>
    </source>
</evidence>
<dbReference type="InterPro" id="IPR018076">
    <property type="entry name" value="T2SS_GspF_dom"/>
</dbReference>
<dbReference type="InterPro" id="IPR042094">
    <property type="entry name" value="T2SS_GspF_sf"/>
</dbReference>
<keyword evidence="10" id="KW-1185">Reference proteome</keyword>
<evidence type="ECO:0000256" key="5">
    <source>
        <dbReference type="ARBA" id="ARBA00022989"/>
    </source>
</evidence>
<organism evidence="9 10">
    <name type="scientific">Sporosarcina oncorhynchi</name>
    <dbReference type="NCBI Taxonomy" id="3056444"/>
    <lineage>
        <taxon>Bacteria</taxon>
        <taxon>Bacillati</taxon>
        <taxon>Bacillota</taxon>
        <taxon>Bacilli</taxon>
        <taxon>Bacillales</taxon>
        <taxon>Caryophanaceae</taxon>
        <taxon>Sporosarcina</taxon>
    </lineage>
</organism>
<feature type="transmembrane region" description="Helical" evidence="7">
    <location>
        <begin position="374"/>
        <end position="398"/>
    </location>
</feature>
<protein>
    <submittedName>
        <fullName evidence="9">Type II secretion system F family protein</fullName>
    </submittedName>
</protein>
<keyword evidence="5 7" id="KW-1133">Transmembrane helix</keyword>
<evidence type="ECO:0000259" key="8">
    <source>
        <dbReference type="Pfam" id="PF00482"/>
    </source>
</evidence>
<evidence type="ECO:0000256" key="7">
    <source>
        <dbReference type="SAM" id="Phobius"/>
    </source>
</evidence>
<keyword evidence="4 7" id="KW-0812">Transmembrane</keyword>
<evidence type="ECO:0000313" key="9">
    <source>
        <dbReference type="EMBL" id="WOV88725.1"/>
    </source>
</evidence>
<accession>A0ABZ0L8A5</accession>
<feature type="transmembrane region" description="Helical" evidence="7">
    <location>
        <begin position="167"/>
        <end position="186"/>
    </location>
</feature>
<dbReference type="PANTHER" id="PTHR30012:SF0">
    <property type="entry name" value="TYPE II SECRETION SYSTEM PROTEIN F-RELATED"/>
    <property type="match status" value="1"/>
</dbReference>
<keyword evidence="3" id="KW-1003">Cell membrane</keyword>
<evidence type="ECO:0000313" key="10">
    <source>
        <dbReference type="Proteomes" id="UP001303902"/>
    </source>
</evidence>
<dbReference type="EMBL" id="CP129118">
    <property type="protein sequence ID" value="WOV88725.1"/>
    <property type="molecule type" value="Genomic_DNA"/>
</dbReference>
<reference evidence="9 10" key="1">
    <citation type="submission" date="2023-06" db="EMBL/GenBank/DDBJ databases">
        <title>Sporosarcina sp. nov., isolated from Korean tranditional fermented seafood 'Jeotgal'.</title>
        <authorList>
            <person name="Yang A.I."/>
            <person name="Shin N.-R."/>
        </authorList>
    </citation>
    <scope>NUCLEOTIDE SEQUENCE [LARGE SCALE GENOMIC DNA]</scope>
    <source>
        <strain evidence="9 10">T2O-4</strain>
    </source>
</reference>
<feature type="domain" description="Type II secretion system protein GspF" evidence="8">
    <location>
        <begin position="67"/>
        <end position="190"/>
    </location>
</feature>
<name>A0ABZ0L8A5_9BACL</name>
<dbReference type="PRINTS" id="PR00812">
    <property type="entry name" value="BCTERIALGSPF"/>
</dbReference>
<comment type="subcellular location">
    <subcellularLocation>
        <location evidence="1">Cell membrane</location>
        <topology evidence="1">Multi-pass membrane protein</topology>
    </subcellularLocation>
</comment>
<sequence>MKTFRYTGRNMEGVLKKGVIQADTQGKAIELLRTKGINPREILESNSIFHKNITLFESVKNQDFVIFCRQFATLVRAGVSIVESTGILAAQTPSKLLKNSLFAVEADIREGIPFSDAANKHKKVFPPLFVNMIRAGELTGSLDETLERLAAYYEKQFTLKKKVQSTMMYPAVLLVVIVIVVIGLMLTVVPQFATMFEDFGAELPAITLFVLALSDLIQQFWWLGLLLVIGLVVTFVYIYKNNSLFNYNVNLILLRVPVFGKLLQKSAIARMTRTLSSLFSSSVPILQALTIVEKVVGNPVVGKVVLDSRTSLEQGGTLSEPLRKSWIFPPLVHQMTAIGEKTGSLDYMLEKIADFYEADVDRTVDTLKGLIEPLMIVILAGVVGMIVLSIMVPMFSLFEQI</sequence>
<dbReference type="Gene3D" id="1.20.81.30">
    <property type="entry name" value="Type II secretion system (T2SS), domain F"/>
    <property type="match status" value="2"/>
</dbReference>
<evidence type="ECO:0000256" key="1">
    <source>
        <dbReference type="ARBA" id="ARBA00004651"/>
    </source>
</evidence>
<gene>
    <name evidence="9" type="ORF">QWT69_06355</name>
</gene>
<dbReference type="PANTHER" id="PTHR30012">
    <property type="entry name" value="GENERAL SECRETION PATHWAY PROTEIN"/>
    <property type="match status" value="1"/>
</dbReference>